<name>A0A0C3A2V7_9AGAM</name>
<evidence type="ECO:0000313" key="1">
    <source>
        <dbReference type="EMBL" id="KIM59007.1"/>
    </source>
</evidence>
<dbReference type="Proteomes" id="UP000053989">
    <property type="component" value="Unassembled WGS sequence"/>
</dbReference>
<proteinExistence type="predicted"/>
<dbReference type="InterPro" id="IPR035992">
    <property type="entry name" value="Ricin_B-like_lectins"/>
</dbReference>
<reference evidence="1 2" key="1">
    <citation type="submission" date="2014-04" db="EMBL/GenBank/DDBJ databases">
        <authorList>
            <consortium name="DOE Joint Genome Institute"/>
            <person name="Kuo A."/>
            <person name="Kohler A."/>
            <person name="Nagy L.G."/>
            <person name="Floudas D."/>
            <person name="Copeland A."/>
            <person name="Barry K.W."/>
            <person name="Cichocki N."/>
            <person name="Veneault-Fourrey C."/>
            <person name="LaButti K."/>
            <person name="Lindquist E.A."/>
            <person name="Lipzen A."/>
            <person name="Lundell T."/>
            <person name="Morin E."/>
            <person name="Murat C."/>
            <person name="Sun H."/>
            <person name="Tunlid A."/>
            <person name="Henrissat B."/>
            <person name="Grigoriev I.V."/>
            <person name="Hibbett D.S."/>
            <person name="Martin F."/>
            <person name="Nordberg H.P."/>
            <person name="Cantor M.N."/>
            <person name="Hua S.X."/>
        </authorList>
    </citation>
    <scope>NUCLEOTIDE SEQUENCE [LARGE SCALE GENOMIC DNA]</scope>
    <source>
        <strain evidence="1 2">Foug A</strain>
    </source>
</reference>
<dbReference type="InParanoid" id="A0A0C3A2V7"/>
<evidence type="ECO:0008006" key="3">
    <source>
        <dbReference type="Google" id="ProtNLM"/>
    </source>
</evidence>
<protein>
    <recommendedName>
        <fullName evidence="3">Ricin B lectin domain-containing protein</fullName>
    </recommendedName>
</protein>
<dbReference type="SUPFAM" id="SSF50370">
    <property type="entry name" value="Ricin B-like lectins"/>
    <property type="match status" value="1"/>
</dbReference>
<reference evidence="2" key="2">
    <citation type="submission" date="2015-01" db="EMBL/GenBank/DDBJ databases">
        <title>Evolutionary Origins and Diversification of the Mycorrhizal Mutualists.</title>
        <authorList>
            <consortium name="DOE Joint Genome Institute"/>
            <consortium name="Mycorrhizal Genomics Consortium"/>
            <person name="Kohler A."/>
            <person name="Kuo A."/>
            <person name="Nagy L.G."/>
            <person name="Floudas D."/>
            <person name="Copeland A."/>
            <person name="Barry K.W."/>
            <person name="Cichocki N."/>
            <person name="Veneault-Fourrey C."/>
            <person name="LaButti K."/>
            <person name="Lindquist E.A."/>
            <person name="Lipzen A."/>
            <person name="Lundell T."/>
            <person name="Morin E."/>
            <person name="Murat C."/>
            <person name="Riley R."/>
            <person name="Ohm R."/>
            <person name="Sun H."/>
            <person name="Tunlid A."/>
            <person name="Henrissat B."/>
            <person name="Grigoriev I.V."/>
            <person name="Hibbett D.S."/>
            <person name="Martin F."/>
        </authorList>
    </citation>
    <scope>NUCLEOTIDE SEQUENCE [LARGE SCALE GENOMIC DNA]</scope>
    <source>
        <strain evidence="2">Foug A</strain>
    </source>
</reference>
<keyword evidence="2" id="KW-1185">Reference proteome</keyword>
<evidence type="ECO:0000313" key="2">
    <source>
        <dbReference type="Proteomes" id="UP000053989"/>
    </source>
</evidence>
<organism evidence="1 2">
    <name type="scientific">Scleroderma citrinum Foug A</name>
    <dbReference type="NCBI Taxonomy" id="1036808"/>
    <lineage>
        <taxon>Eukaryota</taxon>
        <taxon>Fungi</taxon>
        <taxon>Dikarya</taxon>
        <taxon>Basidiomycota</taxon>
        <taxon>Agaricomycotina</taxon>
        <taxon>Agaricomycetes</taxon>
        <taxon>Agaricomycetidae</taxon>
        <taxon>Boletales</taxon>
        <taxon>Sclerodermatineae</taxon>
        <taxon>Sclerodermataceae</taxon>
        <taxon>Scleroderma</taxon>
    </lineage>
</organism>
<dbReference type="AlphaFoldDB" id="A0A0C3A2V7"/>
<sequence>MSSTLQTSSVYYILTSNIYVGVNSNSQVMVDNTLKTKFTFNYNSKADTYTIGSGENFVALDTASPPHVIVGGNAQSWVINPVNGDLNTYTISPVGQTDRSWCDPISNPRQIYIQTGVDPTQADRQFLLSAI</sequence>
<gene>
    <name evidence="1" type="ORF">SCLCIDRAFT_27594</name>
</gene>
<dbReference type="EMBL" id="KN822078">
    <property type="protein sequence ID" value="KIM59007.1"/>
    <property type="molecule type" value="Genomic_DNA"/>
</dbReference>
<dbReference type="HOGENOM" id="CLU_1876666_0_0_1"/>
<accession>A0A0C3A2V7</accession>